<dbReference type="Gene3D" id="2.70.150.10">
    <property type="entry name" value="Calcium-transporting ATPase, cytoplasmic transduction domain A"/>
    <property type="match status" value="1"/>
</dbReference>
<dbReference type="SUPFAM" id="SSF55008">
    <property type="entry name" value="HMA, heavy metal-associated domain"/>
    <property type="match status" value="3"/>
</dbReference>
<evidence type="ECO:0000256" key="18">
    <source>
        <dbReference type="RuleBase" id="RU362081"/>
    </source>
</evidence>
<feature type="transmembrane region" description="Helical" evidence="18">
    <location>
        <begin position="309"/>
        <end position="328"/>
    </location>
</feature>
<dbReference type="PROSITE" id="PS01229">
    <property type="entry name" value="COF_2"/>
    <property type="match status" value="1"/>
</dbReference>
<dbReference type="InterPro" id="IPR027256">
    <property type="entry name" value="P-typ_ATPase_IB"/>
</dbReference>
<dbReference type="PROSITE" id="PS01047">
    <property type="entry name" value="HMA_1"/>
    <property type="match status" value="2"/>
</dbReference>
<keyword evidence="4" id="KW-0813">Transport</keyword>
<dbReference type="CDD" id="cd02094">
    <property type="entry name" value="P-type_ATPase_Cu-like"/>
    <property type="match status" value="1"/>
</dbReference>
<keyword evidence="7" id="KW-0677">Repeat</keyword>
<feature type="transmembrane region" description="Helical" evidence="18">
    <location>
        <begin position="1029"/>
        <end position="1052"/>
    </location>
</feature>
<dbReference type="InterPro" id="IPR023298">
    <property type="entry name" value="ATPase_P-typ_TM_dom_sf"/>
</dbReference>
<keyword evidence="15" id="KW-0406">Ion transport</keyword>
<evidence type="ECO:0000256" key="10">
    <source>
        <dbReference type="ARBA" id="ARBA00022840"/>
    </source>
</evidence>
<dbReference type="SFLD" id="SFLDS00003">
    <property type="entry name" value="Haloacid_Dehalogenase"/>
    <property type="match status" value="1"/>
</dbReference>
<dbReference type="FunFam" id="2.70.150.10:FF:000002">
    <property type="entry name" value="Copper-transporting ATPase 1, putative"/>
    <property type="match status" value="1"/>
</dbReference>
<evidence type="ECO:0000256" key="16">
    <source>
        <dbReference type="ARBA" id="ARBA00023136"/>
    </source>
</evidence>
<keyword evidence="5 18" id="KW-0812">Transmembrane</keyword>
<proteinExistence type="inferred from homology"/>
<dbReference type="PANTHER" id="PTHR43520">
    <property type="entry name" value="ATP7, ISOFORM B"/>
    <property type="match status" value="1"/>
</dbReference>
<dbReference type="PRINTS" id="PR00119">
    <property type="entry name" value="CATATPASE"/>
</dbReference>
<dbReference type="InterPro" id="IPR023214">
    <property type="entry name" value="HAD_sf"/>
</dbReference>
<dbReference type="SFLD" id="SFLDG00002">
    <property type="entry name" value="C1.7:_P-type_atpase_like"/>
    <property type="match status" value="1"/>
</dbReference>
<evidence type="ECO:0000256" key="12">
    <source>
        <dbReference type="ARBA" id="ARBA00022967"/>
    </source>
</evidence>
<dbReference type="InterPro" id="IPR017969">
    <property type="entry name" value="Heavy-metal-associated_CS"/>
</dbReference>
<comment type="similarity">
    <text evidence="2 18">Belongs to the cation transport ATPase (P-type) (TC 3.A.3) family. Type IB subfamily.</text>
</comment>
<evidence type="ECO:0000256" key="6">
    <source>
        <dbReference type="ARBA" id="ARBA00022723"/>
    </source>
</evidence>
<keyword evidence="12" id="KW-1278">Translocase</keyword>
<comment type="caution">
    <text evidence="21">The sequence shown here is derived from an EMBL/GenBank/DDBJ whole genome shotgun (WGS) entry which is preliminary data.</text>
</comment>
<dbReference type="GO" id="GO:0043682">
    <property type="term" value="F:P-type divalent copper transporter activity"/>
    <property type="evidence" value="ECO:0007669"/>
    <property type="project" value="TreeGrafter"/>
</dbReference>
<evidence type="ECO:0000256" key="8">
    <source>
        <dbReference type="ARBA" id="ARBA00022741"/>
    </source>
</evidence>
<dbReference type="InterPro" id="IPR006121">
    <property type="entry name" value="HMA_dom"/>
</dbReference>
<dbReference type="Proteomes" id="UP000235388">
    <property type="component" value="Unassembled WGS sequence"/>
</dbReference>
<keyword evidence="11" id="KW-0460">Magnesium</keyword>
<evidence type="ECO:0000259" key="20">
    <source>
        <dbReference type="PROSITE" id="PS50846"/>
    </source>
</evidence>
<dbReference type="InterPro" id="IPR006122">
    <property type="entry name" value="HMA_Cu_ion-bd"/>
</dbReference>
<dbReference type="NCBIfam" id="TIGR01494">
    <property type="entry name" value="ATPase_P-type"/>
    <property type="match status" value="2"/>
</dbReference>
<dbReference type="GO" id="GO:0005524">
    <property type="term" value="F:ATP binding"/>
    <property type="evidence" value="ECO:0007669"/>
    <property type="project" value="UniProtKB-UniRule"/>
</dbReference>
<evidence type="ECO:0000313" key="22">
    <source>
        <dbReference type="Proteomes" id="UP000235388"/>
    </source>
</evidence>
<dbReference type="InterPro" id="IPR018303">
    <property type="entry name" value="ATPase_P-typ_P_site"/>
</dbReference>
<dbReference type="NCBIfam" id="TIGR01525">
    <property type="entry name" value="ATPase-IB_hvy"/>
    <property type="match status" value="1"/>
</dbReference>
<keyword evidence="22" id="KW-1185">Reference proteome</keyword>
<evidence type="ECO:0000256" key="1">
    <source>
        <dbReference type="ARBA" id="ARBA00004127"/>
    </source>
</evidence>
<dbReference type="SFLD" id="SFLDF00027">
    <property type="entry name" value="p-type_atpase"/>
    <property type="match status" value="1"/>
</dbReference>
<dbReference type="STRING" id="200324.A0A2N5UDY6"/>
<dbReference type="PROSITE" id="PS50846">
    <property type="entry name" value="HMA_2"/>
    <property type="match status" value="2"/>
</dbReference>
<sequence length="1165" mass="125639">MASEPLLSSPSTCKEHTSSLVQTTLTISGMTCGSCVSAIESNLKKLPGIQSVSVALLTEQAIVVHDETHTSVYSIIDQIDLSGFDATLISSQSLVDPKQKKKHTTLTMDLPRDHDHDHDHVPHTLLEVSLKVDGMTCASCSSSIESQIKKLKAVHFVSVALMAGRCKIRCDLDAWTPEALRSEIEDLGFDAHVISAIHLNPSLDKSSQVSLMSEHRSQIAIMGIHNMGDARDLEDSVNKLHGVLSCQVKLTNGTYTMFITHIRSIVPLREVVDHISSQGYDPVIGSADSATNIQLQSLARTQEVASWRMACRSAAFFAIPIFFLQMVVPMFPKSNVIRKLCDTPIMLPGWYLSDILCIFLTLPVQFVIGRRFYRSAWKSLRHGTATMDVLVVIGTSSAFLFSLLSLLVAPYLIASRSVPRTYRPSIFFDTCTMLITFVSLGRYLENLAKGQTSAALSKLISLCPPSASLYLDPPHCTQERQLPTELIEVGDILKIIPGDKIPADGTVVSGESSIDESMVTGEALPVSKSVGEQVIGGTVNGFGTFNMLVSRAGSDTALSQIVKLVEEAQTSKAPIQAFADTVAGYFVPTVLALGLLTFVGWMVISHTSLVYYIPPLKHLFVTSSAPDGNGGGKFMTCLKLCISVIVVACPCALGLSTPTAVMVGTGIGAQNGILIKGAGPLEAANTIDTIVLDKTGTLTTAQLEVVSIRWAAHLTRGESTTGEDNMMDSTKQHVLAALTATEARSEHPLAKAVAKFGLKTLGWLVVPATVQVTGFESFTGAGVRCGVQLSSDDDSCSQTHQLAVGNYKFISGGQEEAGSSRRESGEDSHARKQHLDPAMQKFQVEHEVQGQTCIFVEYDGELVCMMALADLVKPEARQAVAAFRKMRMSVVLVTGDHRRTALAIASQVGIAPQDVYAGVSPEGKRQIVERLKQAHHDPDNNDSPSASSSSRRRDSPKATTTRPARVAMVGDGINDSPALASADLGIAMCSGTDIAMEAADIILMKSNLLDVVSAIDLSRRVFRQIRLNFLWASVYNLIGIPLAMGFFLPWGIHLHPMMAGAAMAFSSVSVVCSSLTLRFWRKPMLALRPDEKEAQAGGVFTALHRSLAARVSGFADRRHAVPVLWNPLRTLLAHARLATNPPAPYYSPVLDADLDQEELLPMTAV</sequence>
<dbReference type="Pfam" id="PF00403">
    <property type="entry name" value="HMA"/>
    <property type="match status" value="2"/>
</dbReference>
<dbReference type="EMBL" id="PGCJ01000247">
    <property type="protein sequence ID" value="PLW35963.1"/>
    <property type="molecule type" value="Genomic_DNA"/>
</dbReference>
<evidence type="ECO:0000256" key="14">
    <source>
        <dbReference type="ARBA" id="ARBA00023008"/>
    </source>
</evidence>
<feature type="transmembrane region" description="Helical" evidence="18">
    <location>
        <begin position="590"/>
        <end position="613"/>
    </location>
</feature>
<dbReference type="GO" id="GO:0005507">
    <property type="term" value="F:copper ion binding"/>
    <property type="evidence" value="ECO:0007669"/>
    <property type="project" value="InterPro"/>
</dbReference>
<dbReference type="PROSITE" id="PS00154">
    <property type="entry name" value="ATPASE_E1_E2"/>
    <property type="match status" value="1"/>
</dbReference>
<evidence type="ECO:0000256" key="4">
    <source>
        <dbReference type="ARBA" id="ARBA00022448"/>
    </source>
</evidence>
<feature type="transmembrane region" description="Helical" evidence="18">
    <location>
        <begin position="348"/>
        <end position="368"/>
    </location>
</feature>
<evidence type="ECO:0000256" key="15">
    <source>
        <dbReference type="ARBA" id="ARBA00023065"/>
    </source>
</evidence>
<feature type="transmembrane region" description="Helical" evidence="18">
    <location>
        <begin position="633"/>
        <end position="655"/>
    </location>
</feature>
<evidence type="ECO:0000256" key="2">
    <source>
        <dbReference type="ARBA" id="ARBA00006024"/>
    </source>
</evidence>
<protein>
    <recommendedName>
        <fullName evidence="3">P-type Cu(+) transporter</fullName>
        <ecNumber evidence="3">7.2.2.8</ecNumber>
    </recommendedName>
    <alternativeName>
        <fullName evidence="17">Cu(2+)-ATPase</fullName>
    </alternativeName>
</protein>
<evidence type="ECO:0000256" key="17">
    <source>
        <dbReference type="ARBA" id="ARBA00080126"/>
    </source>
</evidence>
<feature type="domain" description="HMA" evidence="20">
    <location>
        <begin position="126"/>
        <end position="192"/>
    </location>
</feature>
<keyword evidence="10 18" id="KW-0067">ATP-binding</keyword>
<dbReference type="SUPFAM" id="SSF56784">
    <property type="entry name" value="HAD-like"/>
    <property type="match status" value="1"/>
</dbReference>
<keyword evidence="8 18" id="KW-0547">Nucleotide-binding</keyword>
<feature type="domain" description="HMA" evidence="20">
    <location>
        <begin position="21"/>
        <end position="87"/>
    </location>
</feature>
<dbReference type="GO" id="GO:0016887">
    <property type="term" value="F:ATP hydrolysis activity"/>
    <property type="evidence" value="ECO:0007669"/>
    <property type="project" value="InterPro"/>
</dbReference>
<evidence type="ECO:0000256" key="9">
    <source>
        <dbReference type="ARBA" id="ARBA00022796"/>
    </source>
</evidence>
<dbReference type="GO" id="GO:0055070">
    <property type="term" value="P:copper ion homeostasis"/>
    <property type="evidence" value="ECO:0007669"/>
    <property type="project" value="TreeGrafter"/>
</dbReference>
<dbReference type="Gene3D" id="3.30.70.100">
    <property type="match status" value="3"/>
</dbReference>
<dbReference type="SUPFAM" id="SSF81653">
    <property type="entry name" value="Calcium ATPase, transduction domain A"/>
    <property type="match status" value="1"/>
</dbReference>
<dbReference type="NCBIfam" id="TIGR00003">
    <property type="entry name" value="copper ion binding protein"/>
    <property type="match status" value="1"/>
</dbReference>
<dbReference type="SUPFAM" id="SSF81665">
    <property type="entry name" value="Calcium ATPase, transmembrane domain M"/>
    <property type="match status" value="1"/>
</dbReference>
<dbReference type="SUPFAM" id="SSF81660">
    <property type="entry name" value="Metal cation-transporting ATPase, ATP-binding domain N"/>
    <property type="match status" value="1"/>
</dbReference>
<dbReference type="InterPro" id="IPR001757">
    <property type="entry name" value="P_typ_ATPase"/>
</dbReference>
<dbReference type="Gene3D" id="3.40.50.1000">
    <property type="entry name" value="HAD superfamily/HAD-like"/>
    <property type="match status" value="1"/>
</dbReference>
<evidence type="ECO:0000256" key="11">
    <source>
        <dbReference type="ARBA" id="ARBA00022842"/>
    </source>
</evidence>
<evidence type="ECO:0000256" key="3">
    <source>
        <dbReference type="ARBA" id="ARBA00012517"/>
    </source>
</evidence>
<gene>
    <name evidence="21" type="ORF">PCANC_15811</name>
</gene>
<dbReference type="InterPro" id="IPR008250">
    <property type="entry name" value="ATPase_P-typ_transduc_dom_A_sf"/>
</dbReference>
<keyword evidence="13 18" id="KW-1133">Transmembrane helix</keyword>
<dbReference type="Pfam" id="PF00122">
    <property type="entry name" value="E1-E2_ATPase"/>
    <property type="match status" value="1"/>
</dbReference>
<dbReference type="InterPro" id="IPR023299">
    <property type="entry name" value="ATPase_P-typ_cyto_dom_N"/>
</dbReference>
<dbReference type="EC" id="7.2.2.8" evidence="3"/>
<dbReference type="PANTHER" id="PTHR43520:SF8">
    <property type="entry name" value="P-TYPE CU(+) TRANSPORTER"/>
    <property type="match status" value="1"/>
</dbReference>
<comment type="subcellular location">
    <subcellularLocation>
        <location evidence="1">Endomembrane system</location>
        <topology evidence="1">Multi-pass membrane protein</topology>
    </subcellularLocation>
    <subcellularLocation>
        <location evidence="18">Membrane</location>
    </subcellularLocation>
</comment>
<feature type="region of interest" description="Disordered" evidence="19">
    <location>
        <begin position="932"/>
        <end position="967"/>
    </location>
</feature>
<feature type="transmembrane region" description="Helical" evidence="18">
    <location>
        <begin position="425"/>
        <end position="444"/>
    </location>
</feature>
<dbReference type="InterPro" id="IPR036412">
    <property type="entry name" value="HAD-like_sf"/>
</dbReference>
<dbReference type="CDD" id="cd00371">
    <property type="entry name" value="HMA"/>
    <property type="match status" value="2"/>
</dbReference>
<organism evidence="21 22">
    <name type="scientific">Puccinia coronata f. sp. avenae</name>
    <dbReference type="NCBI Taxonomy" id="200324"/>
    <lineage>
        <taxon>Eukaryota</taxon>
        <taxon>Fungi</taxon>
        <taxon>Dikarya</taxon>
        <taxon>Basidiomycota</taxon>
        <taxon>Pucciniomycotina</taxon>
        <taxon>Pucciniomycetes</taxon>
        <taxon>Pucciniales</taxon>
        <taxon>Pucciniaceae</taxon>
        <taxon>Puccinia</taxon>
    </lineage>
</organism>
<evidence type="ECO:0000256" key="13">
    <source>
        <dbReference type="ARBA" id="ARBA00022989"/>
    </source>
</evidence>
<reference evidence="21 22" key="1">
    <citation type="submission" date="2017-11" db="EMBL/GenBank/DDBJ databases">
        <title>De novo assembly and phasing of dikaryotic genomes from two isolates of Puccinia coronata f. sp. avenae, the causal agent of oat crown rust.</title>
        <authorList>
            <person name="Miller M.E."/>
            <person name="Zhang Y."/>
            <person name="Omidvar V."/>
            <person name="Sperschneider J."/>
            <person name="Schwessinger B."/>
            <person name="Raley C."/>
            <person name="Palmer J.M."/>
            <person name="Garnica D."/>
            <person name="Upadhyaya N."/>
            <person name="Rathjen J."/>
            <person name="Taylor J.M."/>
            <person name="Park R.F."/>
            <person name="Dodds P.N."/>
            <person name="Hirsch C.D."/>
            <person name="Kianian S.F."/>
            <person name="Figueroa M."/>
        </authorList>
    </citation>
    <scope>NUCLEOTIDE SEQUENCE [LARGE SCALE GENOMIC DNA]</scope>
    <source>
        <strain evidence="21">12NC29</strain>
    </source>
</reference>
<dbReference type="InterPro" id="IPR036163">
    <property type="entry name" value="HMA_dom_sf"/>
</dbReference>
<keyword evidence="9" id="KW-0187">Copper transport</keyword>
<dbReference type="GO" id="GO:0140581">
    <property type="term" value="F:P-type monovalent copper transporter activity"/>
    <property type="evidence" value="ECO:0007669"/>
    <property type="project" value="UniProtKB-EC"/>
</dbReference>
<keyword evidence="6 18" id="KW-0479">Metal-binding</keyword>
<dbReference type="GO" id="GO:0016020">
    <property type="term" value="C:membrane"/>
    <property type="evidence" value="ECO:0007669"/>
    <property type="project" value="UniProtKB-SubCell"/>
</dbReference>
<evidence type="ECO:0000313" key="21">
    <source>
        <dbReference type="EMBL" id="PLW35963.1"/>
    </source>
</evidence>
<evidence type="ECO:0000256" key="5">
    <source>
        <dbReference type="ARBA" id="ARBA00022692"/>
    </source>
</evidence>
<feature type="transmembrane region" description="Helical" evidence="18">
    <location>
        <begin position="389"/>
        <end position="413"/>
    </location>
</feature>
<evidence type="ECO:0000256" key="7">
    <source>
        <dbReference type="ARBA" id="ARBA00022737"/>
    </source>
</evidence>
<name>A0A2N5UDY6_9BASI</name>
<dbReference type="Pfam" id="PF00702">
    <property type="entry name" value="Hydrolase"/>
    <property type="match status" value="1"/>
</dbReference>
<evidence type="ECO:0000256" key="19">
    <source>
        <dbReference type="SAM" id="MobiDB-lite"/>
    </source>
</evidence>
<dbReference type="FunFam" id="3.30.70.100:FF:000001">
    <property type="entry name" value="ATPase copper transporting beta"/>
    <property type="match status" value="2"/>
</dbReference>
<dbReference type="Gene3D" id="3.40.1110.10">
    <property type="entry name" value="Calcium-transporting ATPase, cytoplasmic domain N"/>
    <property type="match status" value="1"/>
</dbReference>
<dbReference type="OrthoDB" id="2503562at2759"/>
<dbReference type="InterPro" id="IPR059000">
    <property type="entry name" value="ATPase_P-type_domA"/>
</dbReference>
<keyword evidence="14" id="KW-0186">Copper</keyword>
<feature type="transmembrane region" description="Helical" evidence="18">
    <location>
        <begin position="1058"/>
        <end position="1080"/>
    </location>
</feature>
<dbReference type="AlphaFoldDB" id="A0A2N5UDY6"/>
<dbReference type="GO" id="GO:0012505">
    <property type="term" value="C:endomembrane system"/>
    <property type="evidence" value="ECO:0007669"/>
    <property type="project" value="UniProtKB-SubCell"/>
</dbReference>
<keyword evidence="16 18" id="KW-0472">Membrane</keyword>
<dbReference type="FunFam" id="3.40.50.1000:FF:000144">
    <property type="entry name" value="copper-transporting ATPase 1 isoform X2"/>
    <property type="match status" value="1"/>
</dbReference>
<accession>A0A2N5UDY6</accession>
<dbReference type="InterPro" id="IPR044492">
    <property type="entry name" value="P_typ_ATPase_HD_dom"/>
</dbReference>